<sequence length="326" mass="33979">MTAGFPVRRHRIAHALQCVALASTLAFSAAASAEDAVVRDARGRDVTIGHPTRIVSIGGAVTEILYALGADDRIVAVDTTSLYPPKAMADKPNVGYMRQLSAEGVLGLNPQLVLAIAGSGPKETIDVIDAAKIPLIMVPDTFTEAGMVEKIRLVAKVAGVEAHGECLANAVAGDLAALRELRAKVKTPPRVMFVMSFLDGRTMVAGQKTAANEIIKLAGGVNVADSFDGYKIMSDEAIAAAKPDTVLSMERGKDTLQADTVFASPAFALTPAAKTRNLVAMDGLYLLGFGPRTAAAARDLAVKLDPALTADAASFKPASLAVNCRQ</sequence>
<organism evidence="3 4">
    <name type="scientific">Tardiphaga robiniae</name>
    <dbReference type="NCBI Taxonomy" id="943830"/>
    <lineage>
        <taxon>Bacteria</taxon>
        <taxon>Pseudomonadati</taxon>
        <taxon>Pseudomonadota</taxon>
        <taxon>Alphaproteobacteria</taxon>
        <taxon>Hyphomicrobiales</taxon>
        <taxon>Nitrobacteraceae</taxon>
        <taxon>Tardiphaga</taxon>
    </lineage>
</organism>
<feature type="signal peptide" evidence="1">
    <location>
        <begin position="1"/>
        <end position="33"/>
    </location>
</feature>
<dbReference type="PANTHER" id="PTHR30535">
    <property type="entry name" value="VITAMIN B12-BINDING PROTEIN"/>
    <property type="match status" value="1"/>
</dbReference>
<protein>
    <submittedName>
        <fullName evidence="3">Hemin ABC transporter substrate-binding protein</fullName>
    </submittedName>
</protein>
<dbReference type="Gene3D" id="3.40.50.1980">
    <property type="entry name" value="Nitrogenase molybdenum iron protein domain"/>
    <property type="match status" value="2"/>
</dbReference>
<gene>
    <name evidence="3" type="ORF">A4A58_10785</name>
</gene>
<feature type="chain" id="PRO_5007848070" evidence="1">
    <location>
        <begin position="34"/>
        <end position="326"/>
    </location>
</feature>
<evidence type="ECO:0000259" key="2">
    <source>
        <dbReference type="PROSITE" id="PS50983"/>
    </source>
</evidence>
<proteinExistence type="predicted"/>
<dbReference type="SUPFAM" id="SSF53807">
    <property type="entry name" value="Helical backbone' metal receptor"/>
    <property type="match status" value="1"/>
</dbReference>
<dbReference type="OrthoDB" id="9797736at2"/>
<evidence type="ECO:0000313" key="3">
    <source>
        <dbReference type="EMBL" id="KZD22496.1"/>
    </source>
</evidence>
<dbReference type="AlphaFoldDB" id="A0A163YS51"/>
<accession>A0A163YS51</accession>
<dbReference type="InterPro" id="IPR002491">
    <property type="entry name" value="ABC_transptr_periplasmic_BD"/>
</dbReference>
<feature type="domain" description="Fe/B12 periplasmic-binding" evidence="2">
    <location>
        <begin position="53"/>
        <end position="312"/>
    </location>
</feature>
<dbReference type="Proteomes" id="UP000076574">
    <property type="component" value="Unassembled WGS sequence"/>
</dbReference>
<comment type="caution">
    <text evidence="3">The sequence shown here is derived from an EMBL/GenBank/DDBJ whole genome shotgun (WGS) entry which is preliminary data.</text>
</comment>
<keyword evidence="1" id="KW-0732">Signal</keyword>
<dbReference type="RefSeq" id="WP_068735287.1">
    <property type="nucleotide sequence ID" value="NZ_LVYV01000023.1"/>
</dbReference>
<evidence type="ECO:0000256" key="1">
    <source>
        <dbReference type="SAM" id="SignalP"/>
    </source>
</evidence>
<dbReference type="STRING" id="943830.A4A58_10785"/>
<name>A0A163YS51_9BRAD</name>
<dbReference type="Pfam" id="PF01497">
    <property type="entry name" value="Peripla_BP_2"/>
    <property type="match status" value="1"/>
</dbReference>
<dbReference type="InterPro" id="IPR050902">
    <property type="entry name" value="ABC_Transporter_SBP"/>
</dbReference>
<dbReference type="CDD" id="cd01149">
    <property type="entry name" value="HutB"/>
    <property type="match status" value="1"/>
</dbReference>
<dbReference type="EMBL" id="LVYV01000023">
    <property type="protein sequence ID" value="KZD22496.1"/>
    <property type="molecule type" value="Genomic_DNA"/>
</dbReference>
<keyword evidence="4" id="KW-1185">Reference proteome</keyword>
<dbReference type="PANTHER" id="PTHR30535:SF4">
    <property type="entry name" value="HEMIN-BINDING PERIPLASMIC PROTEIN HMUT"/>
    <property type="match status" value="1"/>
</dbReference>
<reference evidence="3 4" key="1">
    <citation type="submission" date="2016-03" db="EMBL/GenBank/DDBJ databases">
        <title>Microsymbionts genomes from the relict species Vavilovia formosa (Stev.) Fed.</title>
        <authorList>
            <person name="Kopat V."/>
            <person name="Chirak E."/>
            <person name="Kimeklis A."/>
            <person name="Andronov E."/>
        </authorList>
    </citation>
    <scope>NUCLEOTIDE SEQUENCE [LARGE SCALE GENOMIC DNA]</scope>
    <source>
        <strain evidence="3 4">Vaf07</strain>
    </source>
</reference>
<evidence type="ECO:0000313" key="4">
    <source>
        <dbReference type="Proteomes" id="UP000076574"/>
    </source>
</evidence>
<dbReference type="PROSITE" id="PS50983">
    <property type="entry name" value="FE_B12_PBP"/>
    <property type="match status" value="1"/>
</dbReference>